<reference evidence="3" key="1">
    <citation type="journal article" date="2019" name="Int. J. Syst. Evol. Microbiol.">
        <title>The Global Catalogue of Microorganisms (GCM) 10K type strain sequencing project: providing services to taxonomists for standard genome sequencing and annotation.</title>
        <authorList>
            <consortium name="The Broad Institute Genomics Platform"/>
            <consortium name="The Broad Institute Genome Sequencing Center for Infectious Disease"/>
            <person name="Wu L."/>
            <person name="Ma J."/>
        </authorList>
    </citation>
    <scope>NUCLEOTIDE SEQUENCE [LARGE SCALE GENOMIC DNA]</scope>
    <source>
        <strain evidence="3">JCM 9091</strain>
    </source>
</reference>
<dbReference type="RefSeq" id="WP_234518956.1">
    <property type="nucleotide sequence ID" value="NZ_BAAAUF010000087.1"/>
</dbReference>
<sequence length="141" mass="15746">MPRNQAVVDACRRAYSGFEKNDSSDLVALMSPDVIFHFPTSLPYGGTFHGREGFLAFYEDLFDHYYEYFDYDAHAVLDAGSHVVVPVRARAKAKNGRTMENEHCLLFTVVDGLITEARLYADTAKGRDVIEGLQVYPSAAS</sequence>
<dbReference type="EMBL" id="BAAAUF010000087">
    <property type="protein sequence ID" value="GAA3075226.1"/>
    <property type="molecule type" value="Genomic_DNA"/>
</dbReference>
<evidence type="ECO:0000313" key="3">
    <source>
        <dbReference type="Proteomes" id="UP001501532"/>
    </source>
</evidence>
<protein>
    <recommendedName>
        <fullName evidence="1">SnoaL-like domain-containing protein</fullName>
    </recommendedName>
</protein>
<organism evidence="2 3">
    <name type="scientific">Streptomyces glomeratus</name>
    <dbReference type="NCBI Taxonomy" id="284452"/>
    <lineage>
        <taxon>Bacteria</taxon>
        <taxon>Bacillati</taxon>
        <taxon>Actinomycetota</taxon>
        <taxon>Actinomycetes</taxon>
        <taxon>Kitasatosporales</taxon>
        <taxon>Streptomycetaceae</taxon>
        <taxon>Streptomyces</taxon>
    </lineage>
</organism>
<keyword evidence="3" id="KW-1185">Reference proteome</keyword>
<name>A0ABP6M755_9ACTN</name>
<dbReference type="InterPro" id="IPR037401">
    <property type="entry name" value="SnoaL-like"/>
</dbReference>
<evidence type="ECO:0000313" key="2">
    <source>
        <dbReference type="EMBL" id="GAA3075226.1"/>
    </source>
</evidence>
<dbReference type="PANTHER" id="PTHR41252:SF1">
    <property type="entry name" value="BLR2505 PROTEIN"/>
    <property type="match status" value="1"/>
</dbReference>
<dbReference type="SUPFAM" id="SSF54427">
    <property type="entry name" value="NTF2-like"/>
    <property type="match status" value="1"/>
</dbReference>
<proteinExistence type="predicted"/>
<evidence type="ECO:0000259" key="1">
    <source>
        <dbReference type="Pfam" id="PF12680"/>
    </source>
</evidence>
<dbReference type="InterPro" id="IPR032710">
    <property type="entry name" value="NTF2-like_dom_sf"/>
</dbReference>
<dbReference type="Pfam" id="PF12680">
    <property type="entry name" value="SnoaL_2"/>
    <property type="match status" value="1"/>
</dbReference>
<dbReference type="PANTHER" id="PTHR41252">
    <property type="entry name" value="BLR2505 PROTEIN"/>
    <property type="match status" value="1"/>
</dbReference>
<dbReference type="Proteomes" id="UP001501532">
    <property type="component" value="Unassembled WGS sequence"/>
</dbReference>
<feature type="domain" description="SnoaL-like" evidence="1">
    <location>
        <begin position="12"/>
        <end position="116"/>
    </location>
</feature>
<gene>
    <name evidence="2" type="ORF">GCM10010448_66950</name>
</gene>
<dbReference type="Gene3D" id="3.10.450.50">
    <property type="match status" value="1"/>
</dbReference>
<accession>A0ABP6M755</accession>
<comment type="caution">
    <text evidence="2">The sequence shown here is derived from an EMBL/GenBank/DDBJ whole genome shotgun (WGS) entry which is preliminary data.</text>
</comment>